<reference evidence="3" key="2">
    <citation type="submission" date="2020-09" db="EMBL/GenBank/DDBJ databases">
        <authorList>
            <person name="Sun Q."/>
            <person name="Zhou Y."/>
        </authorList>
    </citation>
    <scope>NUCLEOTIDE SEQUENCE</scope>
    <source>
        <strain evidence="3">CGMCC 1.16067</strain>
    </source>
</reference>
<dbReference type="Proteomes" id="UP000649179">
    <property type="component" value="Unassembled WGS sequence"/>
</dbReference>
<accession>A0A917F673</accession>
<feature type="transmembrane region" description="Helical" evidence="1">
    <location>
        <begin position="304"/>
        <end position="320"/>
    </location>
</feature>
<dbReference type="Pfam" id="PF01757">
    <property type="entry name" value="Acyl_transf_3"/>
    <property type="match status" value="1"/>
</dbReference>
<feature type="domain" description="Acyltransferase 3" evidence="2">
    <location>
        <begin position="8"/>
        <end position="350"/>
    </location>
</feature>
<feature type="transmembrane region" description="Helical" evidence="1">
    <location>
        <begin position="340"/>
        <end position="357"/>
    </location>
</feature>
<dbReference type="InterPro" id="IPR002656">
    <property type="entry name" value="Acyl_transf_3_dom"/>
</dbReference>
<dbReference type="PANTHER" id="PTHR23028:SF53">
    <property type="entry name" value="ACYL_TRANSF_3 DOMAIN-CONTAINING PROTEIN"/>
    <property type="match status" value="1"/>
</dbReference>
<feature type="transmembrane region" description="Helical" evidence="1">
    <location>
        <begin position="269"/>
        <end position="292"/>
    </location>
</feature>
<evidence type="ECO:0000256" key="1">
    <source>
        <dbReference type="SAM" id="Phobius"/>
    </source>
</evidence>
<keyword evidence="3" id="KW-0012">Acyltransferase</keyword>
<keyword evidence="1" id="KW-1133">Transmembrane helix</keyword>
<evidence type="ECO:0000313" key="4">
    <source>
        <dbReference type="Proteomes" id="UP000649179"/>
    </source>
</evidence>
<keyword evidence="1" id="KW-0472">Membrane</keyword>
<dbReference type="GO" id="GO:0016020">
    <property type="term" value="C:membrane"/>
    <property type="evidence" value="ECO:0007669"/>
    <property type="project" value="TreeGrafter"/>
</dbReference>
<feature type="transmembrane region" description="Helical" evidence="1">
    <location>
        <begin position="51"/>
        <end position="71"/>
    </location>
</feature>
<proteinExistence type="predicted"/>
<name>A0A917F673_9ACTN</name>
<evidence type="ECO:0000313" key="3">
    <source>
        <dbReference type="EMBL" id="GGF47680.1"/>
    </source>
</evidence>
<dbReference type="EMBL" id="BMKQ01000001">
    <property type="protein sequence ID" value="GGF47680.1"/>
    <property type="molecule type" value="Genomic_DNA"/>
</dbReference>
<feature type="transmembrane region" description="Helical" evidence="1">
    <location>
        <begin position="91"/>
        <end position="109"/>
    </location>
</feature>
<organism evidence="3 4">
    <name type="scientific">Marmoricola endophyticus</name>
    <dbReference type="NCBI Taxonomy" id="2040280"/>
    <lineage>
        <taxon>Bacteria</taxon>
        <taxon>Bacillati</taxon>
        <taxon>Actinomycetota</taxon>
        <taxon>Actinomycetes</taxon>
        <taxon>Propionibacteriales</taxon>
        <taxon>Nocardioidaceae</taxon>
        <taxon>Marmoricola</taxon>
    </lineage>
</organism>
<feature type="transmembrane region" description="Helical" evidence="1">
    <location>
        <begin position="238"/>
        <end position="257"/>
    </location>
</feature>
<comment type="caution">
    <text evidence="3">The sequence shown here is derived from an EMBL/GenBank/DDBJ whole genome shotgun (WGS) entry which is preliminary data.</text>
</comment>
<feature type="transmembrane region" description="Helical" evidence="1">
    <location>
        <begin position="208"/>
        <end position="226"/>
    </location>
</feature>
<keyword evidence="4" id="KW-1185">Reference proteome</keyword>
<dbReference type="PANTHER" id="PTHR23028">
    <property type="entry name" value="ACETYLTRANSFERASE"/>
    <property type="match status" value="1"/>
</dbReference>
<gene>
    <name evidence="3" type="ORF">GCM10011519_22150</name>
</gene>
<keyword evidence="3" id="KW-0808">Transferase</keyword>
<reference evidence="3" key="1">
    <citation type="journal article" date="2014" name="Int. J. Syst. Evol. Microbiol.">
        <title>Complete genome sequence of Corynebacterium casei LMG S-19264T (=DSM 44701T), isolated from a smear-ripened cheese.</title>
        <authorList>
            <consortium name="US DOE Joint Genome Institute (JGI-PGF)"/>
            <person name="Walter F."/>
            <person name="Albersmeier A."/>
            <person name="Kalinowski J."/>
            <person name="Ruckert C."/>
        </authorList>
    </citation>
    <scope>NUCLEOTIDE SEQUENCE</scope>
    <source>
        <strain evidence="3">CGMCC 1.16067</strain>
    </source>
</reference>
<keyword evidence="1" id="KW-0812">Transmembrane</keyword>
<sequence length="403" mass="44325">MRSHHLRALTGMRFFAALWVVLYHVTRHNQAVLQTSFSDVDRLTRPLLGQGIHGVDLFFVLSGFVLALNYLDQLGPRADVRTAGRFLWLRLARVWPLYVTVLLLAGALICVRDRLWDSAPAGQVDGWRFVQQLFLVQQWFGTTSWAGPAWSVSAEWLAYLLCPLLALVVFRLQHRLRARALLVGAGVAISPCAVLALAQGSFTGPGGWAVRVVAEFTAGMLLCAAVSRVDVGRRAKRVVGLVTVAALMLMVGVYYATYELQGSGWVRTLVTVLLIPVVIAGLAVGTGPLASFLASRPAVLGGKVSYALYLVHSPLLYLIRDTLSEGLGIRPGALRIYLELAWIPVLLVVAWLAWRYVEEPSRHFMRSLLPDVAPAAARTGEPFVVRDVPIDRDPRDEPVHAAR</sequence>
<evidence type="ECO:0000259" key="2">
    <source>
        <dbReference type="Pfam" id="PF01757"/>
    </source>
</evidence>
<feature type="transmembrane region" description="Helical" evidence="1">
    <location>
        <begin position="180"/>
        <end position="202"/>
    </location>
</feature>
<dbReference type="AlphaFoldDB" id="A0A917F673"/>
<dbReference type="GO" id="GO:0016747">
    <property type="term" value="F:acyltransferase activity, transferring groups other than amino-acyl groups"/>
    <property type="evidence" value="ECO:0007669"/>
    <property type="project" value="InterPro"/>
</dbReference>
<dbReference type="RefSeq" id="WP_188779818.1">
    <property type="nucleotide sequence ID" value="NZ_BMKQ01000001.1"/>
</dbReference>
<protein>
    <submittedName>
        <fullName evidence="3">Acyltransferase</fullName>
    </submittedName>
</protein>
<dbReference type="GO" id="GO:0009103">
    <property type="term" value="P:lipopolysaccharide biosynthetic process"/>
    <property type="evidence" value="ECO:0007669"/>
    <property type="project" value="TreeGrafter"/>
</dbReference>
<feature type="transmembrane region" description="Helical" evidence="1">
    <location>
        <begin position="156"/>
        <end position="173"/>
    </location>
</feature>
<dbReference type="InterPro" id="IPR050879">
    <property type="entry name" value="Acyltransferase_3"/>
</dbReference>